<keyword evidence="1" id="KW-0732">Signal</keyword>
<evidence type="ECO:0000256" key="1">
    <source>
        <dbReference type="ARBA" id="ARBA00022729"/>
    </source>
</evidence>
<dbReference type="AlphaFoldDB" id="A0A0F9IMS2"/>
<dbReference type="InterPro" id="IPR016047">
    <property type="entry name" value="M23ase_b-sheet_dom"/>
</dbReference>
<feature type="domain" description="M23ase beta-sheet core" evidence="2">
    <location>
        <begin position="152"/>
        <end position="246"/>
    </location>
</feature>
<evidence type="ECO:0000313" key="3">
    <source>
        <dbReference type="EMBL" id="KKM45953.1"/>
    </source>
</evidence>
<dbReference type="GO" id="GO:0004222">
    <property type="term" value="F:metalloendopeptidase activity"/>
    <property type="evidence" value="ECO:0007669"/>
    <property type="project" value="TreeGrafter"/>
</dbReference>
<dbReference type="PANTHER" id="PTHR21666:SF289">
    <property type="entry name" value="L-ALA--D-GLU ENDOPEPTIDASE"/>
    <property type="match status" value="1"/>
</dbReference>
<organism evidence="3">
    <name type="scientific">marine sediment metagenome</name>
    <dbReference type="NCBI Taxonomy" id="412755"/>
    <lineage>
        <taxon>unclassified sequences</taxon>
        <taxon>metagenomes</taxon>
        <taxon>ecological metagenomes</taxon>
    </lineage>
</organism>
<dbReference type="EMBL" id="LAZR01012041">
    <property type="protein sequence ID" value="KKM45953.1"/>
    <property type="molecule type" value="Genomic_DNA"/>
</dbReference>
<dbReference type="InterPro" id="IPR011055">
    <property type="entry name" value="Dup_hybrid_motif"/>
</dbReference>
<evidence type="ECO:0000259" key="2">
    <source>
        <dbReference type="Pfam" id="PF01551"/>
    </source>
</evidence>
<protein>
    <recommendedName>
        <fullName evidence="2">M23ase beta-sheet core domain-containing protein</fullName>
    </recommendedName>
</protein>
<dbReference type="Pfam" id="PF01551">
    <property type="entry name" value="Peptidase_M23"/>
    <property type="match status" value="1"/>
</dbReference>
<dbReference type="Gene3D" id="2.70.70.10">
    <property type="entry name" value="Glucose Permease (Domain IIA)"/>
    <property type="match status" value="1"/>
</dbReference>
<dbReference type="PANTHER" id="PTHR21666">
    <property type="entry name" value="PEPTIDASE-RELATED"/>
    <property type="match status" value="1"/>
</dbReference>
<dbReference type="InterPro" id="IPR050570">
    <property type="entry name" value="Cell_wall_metabolism_enzyme"/>
</dbReference>
<sequence length="256" mass="26431">MPVAYAKQGGFLLVRLEHAPPGTQKATASLDGESYPMVPDGDGWLAVIGLATDFPVGDYTLEVRAGGTDIGSAPLSVAEGGYERLALTMPQESIDLLSDAAAIEEERRVVAETYATFTPERLWSGGWLLPVQGAISNGFGVQRSVNGGPFGTHGGADIVADGGTPVVAAASGRVALAQPLYLLGNSVIIDHGAGLLTGYHHLSSIAVSGGQEITKGDLVGYVGATGFVSGDHLHWEARIHGVKVDPLLLTLAPLEP</sequence>
<gene>
    <name evidence="3" type="ORF">LCGC14_1560130</name>
</gene>
<dbReference type="Gene3D" id="2.60.40.1590">
    <property type="entry name" value="Peptidoglycan hydrolase domains"/>
    <property type="match status" value="1"/>
</dbReference>
<name>A0A0F9IMS2_9ZZZZ</name>
<reference evidence="3" key="1">
    <citation type="journal article" date="2015" name="Nature">
        <title>Complex archaea that bridge the gap between prokaryotes and eukaryotes.</title>
        <authorList>
            <person name="Spang A."/>
            <person name="Saw J.H."/>
            <person name="Jorgensen S.L."/>
            <person name="Zaremba-Niedzwiedzka K."/>
            <person name="Martijn J."/>
            <person name="Lind A.E."/>
            <person name="van Eijk R."/>
            <person name="Schleper C."/>
            <person name="Guy L."/>
            <person name="Ettema T.J."/>
        </authorList>
    </citation>
    <scope>NUCLEOTIDE SEQUENCE</scope>
</reference>
<dbReference type="SUPFAM" id="SSF51261">
    <property type="entry name" value="Duplicated hybrid motif"/>
    <property type="match status" value="1"/>
</dbReference>
<dbReference type="CDD" id="cd12797">
    <property type="entry name" value="M23_peptidase"/>
    <property type="match status" value="1"/>
</dbReference>
<comment type="caution">
    <text evidence="3">The sequence shown here is derived from an EMBL/GenBank/DDBJ whole genome shotgun (WGS) entry which is preliminary data.</text>
</comment>
<accession>A0A0F9IMS2</accession>
<proteinExistence type="predicted"/>